<evidence type="ECO:0000259" key="2">
    <source>
        <dbReference type="PROSITE" id="PS50263"/>
    </source>
</evidence>
<accession>Q0PIV8</accession>
<protein>
    <submittedName>
        <fullName evidence="3">Nitrilase</fullName>
    </submittedName>
</protein>
<dbReference type="CDD" id="cd07564">
    <property type="entry name" value="nitrilases_CHs"/>
    <property type="match status" value="1"/>
</dbReference>
<name>Q0PIV8_9BACI</name>
<dbReference type="Gene3D" id="3.60.110.10">
    <property type="entry name" value="Carbon-nitrogen hydrolase"/>
    <property type="match status" value="1"/>
</dbReference>
<evidence type="ECO:0000256" key="1">
    <source>
        <dbReference type="ARBA" id="ARBA00008129"/>
    </source>
</evidence>
<dbReference type="InterPro" id="IPR044149">
    <property type="entry name" value="Nitrilases_CHs"/>
</dbReference>
<dbReference type="PANTHER" id="PTHR46044">
    <property type="entry name" value="NITRILASE"/>
    <property type="match status" value="1"/>
</dbReference>
<dbReference type="AlphaFoldDB" id="Q0PIV8"/>
<sequence length="323" mass="35791">MEGKNMSNRAQKVKVAVIQASSVIMDRDATTKKAVSLIHQAAEKGAKIVVFPEAFIPAYPRGLSFGTTIGSRSAEGRKDWYRYWSNSVAVPDETTEQLGEAARKAGVYLVIGVTERDNEFSGGTLYCSVLFFDSDGQLLGKHRKLKPTAAERIVWGEGDGSTLPVFDTPYGRIGALICWENYMPLARAAMYAQGIQIYIAPTADARETWQSTIRHIALEGRCFVLSANQYVTKDMYPKDLACYDELASSPEIMSRGGSAIVGPLGEYVAEPVFGKEDIIIAELDMKQIAYSQFDFDPVGHYARPDVFKLLVNKEKKTTIEWKN</sequence>
<dbReference type="Pfam" id="PF00795">
    <property type="entry name" value="CN_hydrolase"/>
    <property type="match status" value="1"/>
</dbReference>
<dbReference type="InterPro" id="IPR036526">
    <property type="entry name" value="C-N_Hydrolase_sf"/>
</dbReference>
<dbReference type="EMBL" id="DQ826045">
    <property type="protein sequence ID" value="ABH04285.1"/>
    <property type="molecule type" value="Genomic_DNA"/>
</dbReference>
<reference evidence="3" key="1">
    <citation type="submission" date="2006-06" db="EMBL/GenBank/DDBJ databases">
        <title>Characterization of a nitrilase from Geobacillus pallidus.</title>
        <authorList>
            <person name="Sewell T."/>
            <person name="Cowan D."/>
            <person name="Cameron R."/>
            <person name="Varsani A."/>
        </authorList>
    </citation>
    <scope>NUCLEOTIDE SEQUENCE</scope>
</reference>
<dbReference type="PANTHER" id="PTHR46044:SF1">
    <property type="entry name" value="CN HYDROLASE DOMAIN-CONTAINING PROTEIN"/>
    <property type="match status" value="1"/>
</dbReference>
<dbReference type="InterPro" id="IPR003010">
    <property type="entry name" value="C-N_Hydrolase"/>
</dbReference>
<dbReference type="InterPro" id="IPR000132">
    <property type="entry name" value="Nitrilase/CN_hydratase_CS"/>
</dbReference>
<organism evidence="3">
    <name type="scientific">Aeribacillus pallidus</name>
    <dbReference type="NCBI Taxonomy" id="33936"/>
    <lineage>
        <taxon>Bacteria</taxon>
        <taxon>Bacillati</taxon>
        <taxon>Bacillota</taxon>
        <taxon>Bacilli</taxon>
        <taxon>Bacillales</taxon>
        <taxon>Bacillaceae</taxon>
        <taxon>Aeribacillus</taxon>
    </lineage>
</organism>
<dbReference type="SUPFAM" id="SSF56317">
    <property type="entry name" value="Carbon-nitrogen hydrolase"/>
    <property type="match status" value="1"/>
</dbReference>
<feature type="domain" description="CN hydrolase" evidence="2">
    <location>
        <begin position="13"/>
        <end position="285"/>
    </location>
</feature>
<comment type="similarity">
    <text evidence="1">Belongs to the carbon-nitrogen hydrolase superfamily. Nitrilase family.</text>
</comment>
<proteinExistence type="inferred from homology"/>
<evidence type="ECO:0000313" key="3">
    <source>
        <dbReference type="EMBL" id="ABH04285.1"/>
    </source>
</evidence>
<dbReference type="PROSITE" id="PS50263">
    <property type="entry name" value="CN_HYDROLASE"/>
    <property type="match status" value="1"/>
</dbReference>
<dbReference type="BRENDA" id="3.5.5.1">
    <property type="organism ID" value="680"/>
</dbReference>
<dbReference type="GO" id="GO:0000257">
    <property type="term" value="F:nitrilase activity"/>
    <property type="evidence" value="ECO:0007669"/>
    <property type="project" value="UniProtKB-ARBA"/>
</dbReference>
<dbReference type="PROSITE" id="PS00921">
    <property type="entry name" value="NITRIL_CHT_2"/>
    <property type="match status" value="1"/>
</dbReference>
<dbReference type="SMR" id="Q0PIV8"/>